<evidence type="ECO:0000256" key="21">
    <source>
        <dbReference type="SAM" id="MobiDB-lite"/>
    </source>
</evidence>
<evidence type="ECO:0000313" key="26">
    <source>
        <dbReference type="Proteomes" id="UP001174136"/>
    </source>
</evidence>
<evidence type="ECO:0000256" key="7">
    <source>
        <dbReference type="ARBA" id="ARBA00022856"/>
    </source>
</evidence>
<dbReference type="GO" id="GO:0016887">
    <property type="term" value="F:ATP hydrolysis activity"/>
    <property type="evidence" value="ECO:0007669"/>
    <property type="project" value="InterPro"/>
</dbReference>
<dbReference type="PANTHER" id="PTHR43394">
    <property type="entry name" value="ATP-DEPENDENT PERMEASE MDL1, MITOCHONDRIAL"/>
    <property type="match status" value="1"/>
</dbReference>
<evidence type="ECO:0000256" key="13">
    <source>
        <dbReference type="ARBA" id="ARBA00052205"/>
    </source>
</evidence>
<evidence type="ECO:0000256" key="3">
    <source>
        <dbReference type="ARBA" id="ARBA00022448"/>
    </source>
</evidence>
<feature type="compositionally biased region" description="Polar residues" evidence="21">
    <location>
        <begin position="798"/>
        <end position="807"/>
    </location>
</feature>
<dbReference type="PROSITE" id="PS00211">
    <property type="entry name" value="ABC_TRANSPORTER_1"/>
    <property type="match status" value="1"/>
</dbReference>
<dbReference type="Pfam" id="PF00664">
    <property type="entry name" value="ABC_membrane"/>
    <property type="match status" value="1"/>
</dbReference>
<evidence type="ECO:0000256" key="16">
    <source>
        <dbReference type="ARBA" id="ARBA00066336"/>
    </source>
</evidence>
<feature type="region of interest" description="Disordered" evidence="21">
    <location>
        <begin position="783"/>
        <end position="813"/>
    </location>
</feature>
<dbReference type="SUPFAM" id="SSF52540">
    <property type="entry name" value="P-loop containing nucleoside triphosphate hydrolases"/>
    <property type="match status" value="1"/>
</dbReference>
<dbReference type="PROSITE" id="PS50929">
    <property type="entry name" value="ABC_TM1F"/>
    <property type="match status" value="1"/>
</dbReference>
<evidence type="ECO:0000256" key="19">
    <source>
        <dbReference type="ARBA" id="ARBA00083142"/>
    </source>
</evidence>
<keyword evidence="8" id="KW-0653">Protein transport</keyword>
<proteinExistence type="inferred from homology"/>
<evidence type="ECO:0000256" key="2">
    <source>
        <dbReference type="ARBA" id="ARBA00006493"/>
    </source>
</evidence>
<dbReference type="EMBL" id="JAOPHQ010004279">
    <property type="protein sequence ID" value="KAK0139933.1"/>
    <property type="molecule type" value="Genomic_DNA"/>
</dbReference>
<evidence type="ECO:0000256" key="14">
    <source>
        <dbReference type="ARBA" id="ARBA00055204"/>
    </source>
</evidence>
<comment type="catalytic activity">
    <reaction evidence="13">
        <text>a [oligopeptide](in) + ATP + H2O = a [oligopeptide](out) + ADP + phosphate + H(+)</text>
        <dbReference type="Rhea" id="RHEA:14429"/>
        <dbReference type="Rhea" id="RHEA-COMP:10531"/>
        <dbReference type="ChEBI" id="CHEBI:15377"/>
        <dbReference type="ChEBI" id="CHEBI:15378"/>
        <dbReference type="ChEBI" id="CHEBI:30616"/>
        <dbReference type="ChEBI" id="CHEBI:43474"/>
        <dbReference type="ChEBI" id="CHEBI:83228"/>
        <dbReference type="ChEBI" id="CHEBI:456216"/>
        <dbReference type="EC" id="7.4.2.6"/>
    </reaction>
    <physiologicalReaction direction="left-to-right" evidence="13">
        <dbReference type="Rhea" id="RHEA:14430"/>
    </physiologicalReaction>
</comment>
<dbReference type="SMART" id="SM00382">
    <property type="entry name" value="AAA"/>
    <property type="match status" value="1"/>
</dbReference>
<evidence type="ECO:0000256" key="15">
    <source>
        <dbReference type="ARBA" id="ARBA00062472"/>
    </source>
</evidence>
<evidence type="ECO:0000256" key="12">
    <source>
        <dbReference type="ARBA" id="ARBA00023228"/>
    </source>
</evidence>
<reference evidence="25" key="1">
    <citation type="journal article" date="2023" name="Front. Mar. Sci.">
        <title>A new Merluccius polli reference genome to investigate the effects of global change in West African waters.</title>
        <authorList>
            <person name="Mateo J.L."/>
            <person name="Blanco-Fernandez C."/>
            <person name="Garcia-Vazquez E."/>
            <person name="Machado-Schiaffino G."/>
        </authorList>
    </citation>
    <scope>NUCLEOTIDE SEQUENCE</scope>
    <source>
        <strain evidence="25">C29</strain>
        <tissue evidence="25">Fin</tissue>
    </source>
</reference>
<protein>
    <recommendedName>
        <fullName evidence="17">ABC-type oligopeptide transporter ABCB9</fullName>
        <ecNumber evidence="16">7.4.2.6</ecNumber>
    </recommendedName>
    <alternativeName>
        <fullName evidence="20">ATP-binding cassette sub-family B member 9</fullName>
    </alternativeName>
    <alternativeName>
        <fullName evidence="19">ATP-binding cassette transporter 9</fullName>
    </alternativeName>
    <alternativeName>
        <fullName evidence="18">TAP-like protein</fullName>
    </alternativeName>
</protein>
<keyword evidence="4 22" id="KW-0812">Transmembrane</keyword>
<dbReference type="AlphaFoldDB" id="A0AA47MGK6"/>
<dbReference type="Pfam" id="PF00005">
    <property type="entry name" value="ABC_tran"/>
    <property type="match status" value="1"/>
</dbReference>
<keyword evidence="26" id="KW-1185">Reference proteome</keyword>
<dbReference type="InterPro" id="IPR036640">
    <property type="entry name" value="ABC1_TM_sf"/>
</dbReference>
<dbReference type="Gene3D" id="3.40.50.300">
    <property type="entry name" value="P-loop containing nucleotide triphosphate hydrolases"/>
    <property type="match status" value="1"/>
</dbReference>
<evidence type="ECO:0000256" key="8">
    <source>
        <dbReference type="ARBA" id="ARBA00022927"/>
    </source>
</evidence>
<dbReference type="GO" id="GO:0005524">
    <property type="term" value="F:ATP binding"/>
    <property type="evidence" value="ECO:0007669"/>
    <property type="project" value="UniProtKB-KW"/>
</dbReference>
<evidence type="ECO:0000256" key="6">
    <source>
        <dbReference type="ARBA" id="ARBA00022840"/>
    </source>
</evidence>
<evidence type="ECO:0000256" key="4">
    <source>
        <dbReference type="ARBA" id="ARBA00022692"/>
    </source>
</evidence>
<feature type="transmembrane region" description="Helical" evidence="22">
    <location>
        <begin position="208"/>
        <end position="232"/>
    </location>
</feature>
<dbReference type="FunFam" id="1.20.1560.10:FF:000031">
    <property type="entry name" value="ATP-binding cassette sub-family B member 9"/>
    <property type="match status" value="1"/>
</dbReference>
<feature type="region of interest" description="Disordered" evidence="21">
    <location>
        <begin position="158"/>
        <end position="192"/>
    </location>
</feature>
<dbReference type="InterPro" id="IPR011527">
    <property type="entry name" value="ABC1_TM_dom"/>
</dbReference>
<dbReference type="PROSITE" id="PS50893">
    <property type="entry name" value="ABC_TRANSPORTER_2"/>
    <property type="match status" value="1"/>
</dbReference>
<dbReference type="Proteomes" id="UP001174136">
    <property type="component" value="Unassembled WGS sequence"/>
</dbReference>
<keyword evidence="12" id="KW-0458">Lysosome</keyword>
<keyword evidence="5" id="KW-0547">Nucleotide-binding</keyword>
<evidence type="ECO:0000256" key="11">
    <source>
        <dbReference type="ARBA" id="ARBA00023136"/>
    </source>
</evidence>
<dbReference type="InterPro" id="IPR027417">
    <property type="entry name" value="P-loop_NTPase"/>
</dbReference>
<dbReference type="InterPro" id="IPR003593">
    <property type="entry name" value="AAA+_ATPase"/>
</dbReference>
<evidence type="ECO:0000259" key="24">
    <source>
        <dbReference type="PROSITE" id="PS50929"/>
    </source>
</evidence>
<accession>A0AA47MGK6</accession>
<organism evidence="25 26">
    <name type="scientific">Merluccius polli</name>
    <name type="common">Benguela hake</name>
    <name type="synonym">Merluccius cadenati</name>
    <dbReference type="NCBI Taxonomy" id="89951"/>
    <lineage>
        <taxon>Eukaryota</taxon>
        <taxon>Metazoa</taxon>
        <taxon>Chordata</taxon>
        <taxon>Craniata</taxon>
        <taxon>Vertebrata</taxon>
        <taxon>Euteleostomi</taxon>
        <taxon>Actinopterygii</taxon>
        <taxon>Neopterygii</taxon>
        <taxon>Teleostei</taxon>
        <taxon>Neoteleostei</taxon>
        <taxon>Acanthomorphata</taxon>
        <taxon>Zeiogadaria</taxon>
        <taxon>Gadariae</taxon>
        <taxon>Gadiformes</taxon>
        <taxon>Gadoidei</taxon>
        <taxon>Merlucciidae</taxon>
        <taxon>Merluccius</taxon>
    </lineage>
</organism>
<evidence type="ECO:0000256" key="22">
    <source>
        <dbReference type="SAM" id="Phobius"/>
    </source>
</evidence>
<gene>
    <name evidence="25" type="primary">Abcb9</name>
    <name evidence="25" type="ORF">N1851_023152</name>
</gene>
<comment type="caution">
    <text evidence="25">The sequence shown here is derived from an EMBL/GenBank/DDBJ whole genome shotgun (WGS) entry which is preliminary data.</text>
</comment>
<dbReference type="InterPro" id="IPR039421">
    <property type="entry name" value="Type_1_exporter"/>
</dbReference>
<keyword evidence="7" id="KW-0571">Peptide transport</keyword>
<evidence type="ECO:0000313" key="25">
    <source>
        <dbReference type="EMBL" id="KAK0139933.1"/>
    </source>
</evidence>
<dbReference type="EC" id="7.4.2.6" evidence="16"/>
<comment type="similarity">
    <text evidence="2">Belongs to the ABC transporter superfamily. ABCB family. MHC peptide exporter (TC 3.A.1.209) subfamily.</text>
</comment>
<dbReference type="PANTHER" id="PTHR43394:SF21">
    <property type="entry name" value="ATP BINDING CASSETTE SUBFAMILY B MEMBER 9"/>
    <property type="match status" value="1"/>
</dbReference>
<evidence type="ECO:0000256" key="9">
    <source>
        <dbReference type="ARBA" id="ARBA00022967"/>
    </source>
</evidence>
<feature type="compositionally biased region" description="Acidic residues" evidence="21">
    <location>
        <begin position="160"/>
        <end position="176"/>
    </location>
</feature>
<dbReference type="InterPro" id="IPR017871">
    <property type="entry name" value="ABC_transporter-like_CS"/>
</dbReference>
<feature type="transmembrane region" description="Helical" evidence="22">
    <location>
        <begin position="82"/>
        <end position="103"/>
    </location>
</feature>
<keyword evidence="3" id="KW-0813">Transport</keyword>
<dbReference type="GO" id="GO:0015421">
    <property type="term" value="F:ABC-type oligopeptide transporter activity"/>
    <property type="evidence" value="ECO:0007669"/>
    <property type="project" value="UniProtKB-EC"/>
</dbReference>
<comment type="function">
    <text evidence="14">ATP-dependent low-affinity peptide transporter which translocates a broad spectrum of peptides from the cytosol to the lysosomal lumen for degradation. Displays a broad peptide length specificity from 6-mer up to at least 59-mer peptides with an optimum of 23-mers. Binds and transports smaller and larger peptides with the same affinity. Favors positively charged, aromatic or hydrophobic residues in the N- and C-terminal positions whereas negatively charged residues as well as asparagine and methionine are not favored.</text>
</comment>
<keyword evidence="11 22" id="KW-0472">Membrane</keyword>
<comment type="subunit">
    <text evidence="15">Homodimer. Interacts (via TMD0 region) with LAMP1; this interaction strongly stabilizes ABCB9 and protects ABCB9 against lysosomal degradation. Interacts (via TMD0 region) with LAMP2 (isoform LAMP-2B). Interacts (via TMD0) with YIF1B; this interaction allows (but is not essential) the ER-to-Golgi trafficking and strongly depends on a salt bridge within TMD0.</text>
</comment>
<evidence type="ECO:0000256" key="20">
    <source>
        <dbReference type="ARBA" id="ARBA00084061"/>
    </source>
</evidence>
<dbReference type="PIRSF" id="PIRSF002773">
    <property type="entry name" value="ABC_prm/ATPase_B"/>
    <property type="match status" value="1"/>
</dbReference>
<feature type="transmembrane region" description="Helical" evidence="22">
    <location>
        <begin position="115"/>
        <end position="135"/>
    </location>
</feature>
<evidence type="ECO:0000256" key="1">
    <source>
        <dbReference type="ARBA" id="ARBA00004155"/>
    </source>
</evidence>
<name>A0AA47MGK6_MERPO</name>
<keyword evidence="9" id="KW-1278">Translocase</keyword>
<evidence type="ECO:0000256" key="5">
    <source>
        <dbReference type="ARBA" id="ARBA00022741"/>
    </source>
</evidence>
<dbReference type="FunFam" id="3.40.50.300:FF:000140">
    <property type="entry name" value="Lipid A export ATP-binding/permease protein MsbA"/>
    <property type="match status" value="1"/>
</dbReference>
<dbReference type="Gene3D" id="1.20.1560.10">
    <property type="entry name" value="ABC transporter type 1, transmembrane domain"/>
    <property type="match status" value="1"/>
</dbReference>
<keyword evidence="10 22" id="KW-1133">Transmembrane helix</keyword>
<sequence>MNIKIAAACTSAFAVADVIVTTVLYCRGSHLGVFSEDVLNFSVRRSLLDLWATLLLRACLLLGGSAGVLRSREAGPRRVSRTATPVLLVCLCVVTYALVKLLIRSERDEGLARQPWFLGLFAWTCASALGVVPLWGCLGKVDQDVDGGGCEDRERLVDGREEEMEKEEEEEMEKEEEVGRRSGGKGSQEKTNSGATLGRLLAYCSEDIGLLSLAFLFLTISAVCEAFIPYYTGKVIDGIVIHQSMEYLTKPLLTLSVLAVASSFAIGMRGGVFTLTMARLNLRLRNLLFRSLMSQEIGFFDANHTGDITSRLTSDTTQVSDLVSLNVNIFLRSAIKGLGFFIFMFSLSWKLSLVTMMGFPFIAVLSKVYGDYYKRLSKEVQTALGEANMVAEEVISSMRTVRSFACEEREADSYYSRLLVMFQINRKQALAFAFYLWSSCFSELALQVAVLYYGGHLVVTGQISGGTLIAFIIYELELGECLERISSVYSGLMQGVGAAEKVFEYLDRKPEHTHDGQEAPPTCAGLVEFRDVTFAYPTRPKTDILKGVSFTLRPGEVTALVGPSGSGKSSCVGLLENFYPPGTGQVLLDGRPVHTYQHPYLHSTVSLVGQEPVLFARTVQENISYALTDTSMEAVVEAASKANAHDFISALTKGYDTGVGEKGTQLSGGQKQRVAIARALIRHPRVLILDEATSALDAESEHIVQQALTNVMQDCTVLVVAHRLSTVEKADNIVVIDRGAVAEQGTHGQLMASRGLYYKLVQRQILGIDTGAEVLNVTKDEEMMRAGRTGSAGGPRQRNGSSGSESEFNMLRY</sequence>
<dbReference type="GO" id="GO:0005765">
    <property type="term" value="C:lysosomal membrane"/>
    <property type="evidence" value="ECO:0007669"/>
    <property type="project" value="UniProtKB-SubCell"/>
</dbReference>
<keyword evidence="6 25" id="KW-0067">ATP-binding</keyword>
<feature type="transmembrane region" description="Helical" evidence="22">
    <location>
        <begin position="252"/>
        <end position="275"/>
    </location>
</feature>
<evidence type="ECO:0000256" key="17">
    <source>
        <dbReference type="ARBA" id="ARBA00068474"/>
    </source>
</evidence>
<feature type="transmembrane region" description="Helical" evidence="22">
    <location>
        <begin position="50"/>
        <end position="70"/>
    </location>
</feature>
<evidence type="ECO:0000259" key="23">
    <source>
        <dbReference type="PROSITE" id="PS50893"/>
    </source>
</evidence>
<evidence type="ECO:0000256" key="18">
    <source>
        <dbReference type="ARBA" id="ARBA00079330"/>
    </source>
</evidence>
<feature type="domain" description="ABC transporter" evidence="23">
    <location>
        <begin position="527"/>
        <end position="763"/>
    </location>
</feature>
<dbReference type="InterPro" id="IPR003439">
    <property type="entry name" value="ABC_transporter-like_ATP-bd"/>
</dbReference>
<comment type="subcellular location">
    <subcellularLocation>
        <location evidence="1">Lysosome membrane</location>
        <topology evidence="1">Multi-pass membrane protein</topology>
    </subcellularLocation>
</comment>
<evidence type="ECO:0000256" key="10">
    <source>
        <dbReference type="ARBA" id="ARBA00022989"/>
    </source>
</evidence>
<dbReference type="GO" id="GO:0015031">
    <property type="term" value="P:protein transport"/>
    <property type="evidence" value="ECO:0007669"/>
    <property type="project" value="UniProtKB-KW"/>
</dbReference>
<dbReference type="SUPFAM" id="SSF90123">
    <property type="entry name" value="ABC transporter transmembrane region"/>
    <property type="match status" value="1"/>
</dbReference>
<feature type="domain" description="ABC transmembrane type-1" evidence="24">
    <location>
        <begin position="213"/>
        <end position="494"/>
    </location>
</feature>